<reference evidence="3 4" key="2">
    <citation type="submission" date="2017-04" db="EMBL/GenBank/DDBJ databases">
        <title>CpG methylation of centromeres and impact of large insertions on vertebrate speciation.</title>
        <authorList>
            <person name="Ichikawa K."/>
            <person name="Yoshimura J."/>
            <person name="Morishita S."/>
        </authorList>
    </citation>
    <scope>NUCLEOTIDE SEQUENCE</scope>
    <source>
        <strain evidence="3 4">HSOK</strain>
    </source>
</reference>
<feature type="chain" id="PRO_5047472232" description="Ig-like domain-containing protein" evidence="1">
    <location>
        <begin position="21"/>
        <end position="134"/>
    </location>
</feature>
<reference evidence="3" key="3">
    <citation type="submission" date="2025-08" db="UniProtKB">
        <authorList>
            <consortium name="Ensembl"/>
        </authorList>
    </citation>
    <scope>IDENTIFICATION</scope>
    <source>
        <strain evidence="3">HSOK</strain>
    </source>
</reference>
<dbReference type="InterPro" id="IPR036179">
    <property type="entry name" value="Ig-like_dom_sf"/>
</dbReference>
<evidence type="ECO:0000256" key="1">
    <source>
        <dbReference type="SAM" id="SignalP"/>
    </source>
</evidence>
<dbReference type="PANTHER" id="PTHR15317">
    <property type="entry name" value="T-CELL SURFACE PROTEIN TACTILE"/>
    <property type="match status" value="1"/>
</dbReference>
<dbReference type="Ensembl" id="ENSORLT00015024433.1">
    <property type="protein sequence ID" value="ENSORLP00015032464.1"/>
    <property type="gene ID" value="ENSORLG00015017248.1"/>
</dbReference>
<dbReference type="Pfam" id="PF07686">
    <property type="entry name" value="V-set"/>
    <property type="match status" value="1"/>
</dbReference>
<dbReference type="InterPro" id="IPR007110">
    <property type="entry name" value="Ig-like_dom"/>
</dbReference>
<dbReference type="AlphaFoldDB" id="A0A3P9JJL9"/>
<evidence type="ECO:0000313" key="4">
    <source>
        <dbReference type="Proteomes" id="UP000265200"/>
    </source>
</evidence>
<sequence>MVSNFFCFIFLIGLQNYAIPGVTVEAVVGQNISLPCILEDDHDLKITIIEWTKNGATKLAVYSVVHGLHLHWPNVTVQIKRSSTSKTLGTYLYLHNVEKWDSGNYACTIASFPFGSDISVTSLILKKIVNYHIK</sequence>
<reference key="1">
    <citation type="journal article" date="2007" name="Nature">
        <title>The medaka draft genome and insights into vertebrate genome evolution.</title>
        <authorList>
            <person name="Kasahara M."/>
            <person name="Naruse K."/>
            <person name="Sasaki S."/>
            <person name="Nakatani Y."/>
            <person name="Qu W."/>
            <person name="Ahsan B."/>
            <person name="Yamada T."/>
            <person name="Nagayasu Y."/>
            <person name="Doi K."/>
            <person name="Kasai Y."/>
            <person name="Jindo T."/>
            <person name="Kobayashi D."/>
            <person name="Shimada A."/>
            <person name="Toyoda A."/>
            <person name="Kuroki Y."/>
            <person name="Fujiyama A."/>
            <person name="Sasaki T."/>
            <person name="Shimizu A."/>
            <person name="Asakawa S."/>
            <person name="Shimizu N."/>
            <person name="Hashimoto S."/>
            <person name="Yang J."/>
            <person name="Lee Y."/>
            <person name="Matsushima K."/>
            <person name="Sugano S."/>
            <person name="Sakaizumi M."/>
            <person name="Narita T."/>
            <person name="Ohishi K."/>
            <person name="Haga S."/>
            <person name="Ohta F."/>
            <person name="Nomoto H."/>
            <person name="Nogata K."/>
            <person name="Morishita T."/>
            <person name="Endo T."/>
            <person name="Shin-I T."/>
            <person name="Takeda H."/>
            <person name="Morishita S."/>
            <person name="Kohara Y."/>
        </authorList>
    </citation>
    <scope>NUCLEOTIDE SEQUENCE [LARGE SCALE GENOMIC DNA]</scope>
    <source>
        <strain>Hd-rR</strain>
    </source>
</reference>
<evidence type="ECO:0000259" key="2">
    <source>
        <dbReference type="PROSITE" id="PS50835"/>
    </source>
</evidence>
<organism evidence="3 4">
    <name type="scientific">Oryzias latipes</name>
    <name type="common">Japanese rice fish</name>
    <name type="synonym">Japanese killifish</name>
    <dbReference type="NCBI Taxonomy" id="8090"/>
    <lineage>
        <taxon>Eukaryota</taxon>
        <taxon>Metazoa</taxon>
        <taxon>Chordata</taxon>
        <taxon>Craniata</taxon>
        <taxon>Vertebrata</taxon>
        <taxon>Euteleostomi</taxon>
        <taxon>Actinopterygii</taxon>
        <taxon>Neopterygii</taxon>
        <taxon>Teleostei</taxon>
        <taxon>Neoteleostei</taxon>
        <taxon>Acanthomorphata</taxon>
        <taxon>Ovalentaria</taxon>
        <taxon>Atherinomorphae</taxon>
        <taxon>Beloniformes</taxon>
        <taxon>Adrianichthyidae</taxon>
        <taxon>Oryziinae</taxon>
        <taxon>Oryzias</taxon>
    </lineage>
</organism>
<reference evidence="3" key="4">
    <citation type="submission" date="2025-09" db="UniProtKB">
        <authorList>
            <consortium name="Ensembl"/>
        </authorList>
    </citation>
    <scope>IDENTIFICATION</scope>
    <source>
        <strain evidence="3">HSOK</strain>
    </source>
</reference>
<dbReference type="PANTHER" id="PTHR15317:SF1">
    <property type="entry name" value="T-CELL SURFACE PROTEIN TACTILE"/>
    <property type="match status" value="1"/>
</dbReference>
<proteinExistence type="predicted"/>
<dbReference type="SUPFAM" id="SSF48726">
    <property type="entry name" value="Immunoglobulin"/>
    <property type="match status" value="1"/>
</dbReference>
<name>A0A3P9JJL9_ORYLA</name>
<dbReference type="InterPro" id="IPR003599">
    <property type="entry name" value="Ig_sub"/>
</dbReference>
<dbReference type="PROSITE" id="PS50835">
    <property type="entry name" value="IG_LIKE"/>
    <property type="match status" value="1"/>
</dbReference>
<dbReference type="InterPro" id="IPR042381">
    <property type="entry name" value="CD96"/>
</dbReference>
<dbReference type="Gene3D" id="2.60.40.10">
    <property type="entry name" value="Immunoglobulins"/>
    <property type="match status" value="1"/>
</dbReference>
<dbReference type="Proteomes" id="UP000265200">
    <property type="component" value="Chromosome 14"/>
</dbReference>
<feature type="domain" description="Ig-like" evidence="2">
    <location>
        <begin position="29"/>
        <end position="126"/>
    </location>
</feature>
<accession>A0A3P9JJL9</accession>
<dbReference type="InterPro" id="IPR013106">
    <property type="entry name" value="Ig_V-set"/>
</dbReference>
<dbReference type="InterPro" id="IPR013783">
    <property type="entry name" value="Ig-like_fold"/>
</dbReference>
<evidence type="ECO:0000313" key="3">
    <source>
        <dbReference type="Ensembl" id="ENSORLP00015032464.1"/>
    </source>
</evidence>
<feature type="signal peptide" evidence="1">
    <location>
        <begin position="1"/>
        <end position="20"/>
    </location>
</feature>
<protein>
    <recommendedName>
        <fullName evidence="2">Ig-like domain-containing protein</fullName>
    </recommendedName>
</protein>
<keyword evidence="1" id="KW-0732">Signal</keyword>
<dbReference type="SMART" id="SM00409">
    <property type="entry name" value="IG"/>
    <property type="match status" value="1"/>
</dbReference>